<feature type="region of interest" description="Disordered" evidence="4">
    <location>
        <begin position="29"/>
        <end position="70"/>
    </location>
</feature>
<accession>A9F2P3</accession>
<sequence>MSGYRMSRSTMAAALVCAAGVVAACGGDDDAGRPRPPSASSGAGASGGGDGGGGSGGGPPGDCGNDVAEQGEACDGPDLNGMTCQSLGFDAGEVRCSPECTPDASGCTGVEVCQDGRDNDGDGAVDCDDPECDEACADMCAAPVALADPGATTGDTSGHAAVRSSCSLESPGIAYTFTATTTGFLDVVLTPHTDAPLVAELRGACAEPATRVECGRPSVGAGIDNRLTVPVREGEAFYVVVTGANASQAGAFELGVRSRQTACGDGIQDPTEQCDNALDEPGDGCSNSCQLEATEVEPNNDIASANTYEIPFFAAIGPPINDDPDVDVVRVTVPSGPTDLIAETAAVTSSDCLTGRLDSVIEILDENGEVIVRRDRGENGLCARAVAPSLAAGDYYVRVSSVLGAVPETFPYRLDVTLVSEVCGDGTISAGEQCDDGNTDALDGCSPGCRFEFDETEPNGTPAQADAYAASWLAEISPAGDVDVIAVSVPGPRSTLYVNVGDNNTEACLRGQIDSYIEVLGDDGTTVLASDDDGGVGYCSYASLTDLAAGTYYVRLRAAPLVPDATFFYRLNVTLL</sequence>
<keyword evidence="2" id="KW-0677">Repeat</keyword>
<name>A9F2P3_SORC5</name>
<evidence type="ECO:0000256" key="4">
    <source>
        <dbReference type="SAM" id="MobiDB-lite"/>
    </source>
</evidence>
<dbReference type="KEGG" id="scl:sce4343"/>
<evidence type="ECO:0000256" key="2">
    <source>
        <dbReference type="ARBA" id="ARBA00022737"/>
    </source>
</evidence>
<protein>
    <recommendedName>
        <fullName evidence="8">Peptidase C-terminal archaeal/bacterial domain-containing protein</fullName>
    </recommendedName>
</protein>
<dbReference type="STRING" id="448385.sce4343"/>
<dbReference type="NCBIfam" id="TIGR02232">
    <property type="entry name" value="myxo_disulf_rpt"/>
    <property type="match status" value="2"/>
</dbReference>
<keyword evidence="7" id="KW-1185">Reference proteome</keyword>
<proteinExistence type="predicted"/>
<dbReference type="InterPro" id="IPR011936">
    <property type="entry name" value="Myxo_disulph_rpt"/>
</dbReference>
<dbReference type="EMBL" id="AM746676">
    <property type="protein sequence ID" value="CAN94506.1"/>
    <property type="molecule type" value="Genomic_DNA"/>
</dbReference>
<evidence type="ECO:0000256" key="1">
    <source>
        <dbReference type="ARBA" id="ARBA00022729"/>
    </source>
</evidence>
<evidence type="ECO:0000313" key="7">
    <source>
        <dbReference type="Proteomes" id="UP000002139"/>
    </source>
</evidence>
<keyword evidence="3" id="KW-1015">Disulfide bond</keyword>
<organism evidence="6 7">
    <name type="scientific">Sorangium cellulosum (strain So ce56)</name>
    <name type="common">Polyangium cellulosum (strain So ce56)</name>
    <dbReference type="NCBI Taxonomy" id="448385"/>
    <lineage>
        <taxon>Bacteria</taxon>
        <taxon>Pseudomonadati</taxon>
        <taxon>Myxococcota</taxon>
        <taxon>Polyangia</taxon>
        <taxon>Polyangiales</taxon>
        <taxon>Polyangiaceae</taxon>
        <taxon>Sorangium</taxon>
    </lineage>
</organism>
<evidence type="ECO:0008006" key="8">
    <source>
        <dbReference type="Google" id="ProtNLM"/>
    </source>
</evidence>
<dbReference type="Proteomes" id="UP000002139">
    <property type="component" value="Chromosome"/>
</dbReference>
<dbReference type="BioCyc" id="SCEL448385:SCE_RS22315-MONOMER"/>
<gene>
    <name evidence="6" type="ordered locus">sce4343</name>
</gene>
<feature type="compositionally biased region" description="Gly residues" evidence="4">
    <location>
        <begin position="44"/>
        <end position="61"/>
    </location>
</feature>
<evidence type="ECO:0000313" key="6">
    <source>
        <dbReference type="EMBL" id="CAN94506.1"/>
    </source>
</evidence>
<dbReference type="AlphaFoldDB" id="A9F2P3"/>
<feature type="signal peptide" evidence="5">
    <location>
        <begin position="1"/>
        <end position="23"/>
    </location>
</feature>
<dbReference type="PROSITE" id="PS51257">
    <property type="entry name" value="PROKAR_LIPOPROTEIN"/>
    <property type="match status" value="1"/>
</dbReference>
<dbReference type="eggNOG" id="COG4935">
    <property type="taxonomic scope" value="Bacteria"/>
</dbReference>
<dbReference type="Pfam" id="PF13948">
    <property type="entry name" value="DUF4215"/>
    <property type="match status" value="2"/>
</dbReference>
<reference evidence="6 7" key="1">
    <citation type="journal article" date="2007" name="Nat. Biotechnol.">
        <title>Complete genome sequence of the myxobacterium Sorangium cellulosum.</title>
        <authorList>
            <person name="Schneiker S."/>
            <person name="Perlova O."/>
            <person name="Kaiser O."/>
            <person name="Gerth K."/>
            <person name="Alici A."/>
            <person name="Altmeyer M.O."/>
            <person name="Bartels D."/>
            <person name="Bekel T."/>
            <person name="Beyer S."/>
            <person name="Bode E."/>
            <person name="Bode H.B."/>
            <person name="Bolten C.J."/>
            <person name="Choudhuri J.V."/>
            <person name="Doss S."/>
            <person name="Elnakady Y.A."/>
            <person name="Frank B."/>
            <person name="Gaigalat L."/>
            <person name="Goesmann A."/>
            <person name="Groeger C."/>
            <person name="Gross F."/>
            <person name="Jelsbak L."/>
            <person name="Jelsbak L."/>
            <person name="Kalinowski J."/>
            <person name="Kegler C."/>
            <person name="Knauber T."/>
            <person name="Konietzny S."/>
            <person name="Kopp M."/>
            <person name="Krause L."/>
            <person name="Krug D."/>
            <person name="Linke B."/>
            <person name="Mahmud T."/>
            <person name="Martinez-Arias R."/>
            <person name="McHardy A.C."/>
            <person name="Merai M."/>
            <person name="Meyer F."/>
            <person name="Mormann S."/>
            <person name="Munoz-Dorado J."/>
            <person name="Perez J."/>
            <person name="Pradella S."/>
            <person name="Rachid S."/>
            <person name="Raddatz G."/>
            <person name="Rosenau F."/>
            <person name="Rueckert C."/>
            <person name="Sasse F."/>
            <person name="Scharfe M."/>
            <person name="Schuster S.C."/>
            <person name="Suen G."/>
            <person name="Treuner-Lange A."/>
            <person name="Velicer G.J."/>
            <person name="Vorholter F.-J."/>
            <person name="Weissman K.J."/>
            <person name="Welch R.D."/>
            <person name="Wenzel S.C."/>
            <person name="Whitworth D.E."/>
            <person name="Wilhelm S."/>
            <person name="Wittmann C."/>
            <person name="Bloecker H."/>
            <person name="Puehler A."/>
            <person name="Mueller R."/>
        </authorList>
    </citation>
    <scope>NUCLEOTIDE SEQUENCE [LARGE SCALE GENOMIC DNA]</scope>
    <source>
        <strain evidence="7">So ce56</strain>
    </source>
</reference>
<feature type="chain" id="PRO_5002738524" description="Peptidase C-terminal archaeal/bacterial domain-containing protein" evidence="5">
    <location>
        <begin position="24"/>
        <end position="576"/>
    </location>
</feature>
<dbReference type="HOGENOM" id="CLU_481367_0_0_7"/>
<evidence type="ECO:0000256" key="5">
    <source>
        <dbReference type="SAM" id="SignalP"/>
    </source>
</evidence>
<evidence type="ECO:0000256" key="3">
    <source>
        <dbReference type="ARBA" id="ARBA00023157"/>
    </source>
</evidence>
<keyword evidence="1 5" id="KW-0732">Signal</keyword>
<dbReference type="Gene3D" id="2.60.120.380">
    <property type="match status" value="2"/>
</dbReference>